<evidence type="ECO:0000313" key="2">
    <source>
        <dbReference type="Proteomes" id="UP000805649"/>
    </source>
</evidence>
<organism evidence="1 2">
    <name type="scientific">Colletotrichum truncatum</name>
    <name type="common">Anthracnose fungus</name>
    <name type="synonym">Colletotrichum capsici</name>
    <dbReference type="NCBI Taxonomy" id="5467"/>
    <lineage>
        <taxon>Eukaryota</taxon>
        <taxon>Fungi</taxon>
        <taxon>Dikarya</taxon>
        <taxon>Ascomycota</taxon>
        <taxon>Pezizomycotina</taxon>
        <taxon>Sordariomycetes</taxon>
        <taxon>Hypocreomycetidae</taxon>
        <taxon>Glomerellales</taxon>
        <taxon>Glomerellaceae</taxon>
        <taxon>Colletotrichum</taxon>
        <taxon>Colletotrichum truncatum species complex</taxon>
    </lineage>
</organism>
<dbReference type="Proteomes" id="UP000805649">
    <property type="component" value="Unassembled WGS sequence"/>
</dbReference>
<dbReference type="EMBL" id="VUJX02000001">
    <property type="protein sequence ID" value="KAL0944708.1"/>
    <property type="molecule type" value="Genomic_DNA"/>
</dbReference>
<reference evidence="1 2" key="1">
    <citation type="journal article" date="2020" name="Phytopathology">
        <title>Genome Sequence Resources of Colletotrichum truncatum, C. plurivorum, C. musicola, and C. sojae: Four Species Pathogenic to Soybean (Glycine max).</title>
        <authorList>
            <person name="Rogerio F."/>
            <person name="Boufleur T.R."/>
            <person name="Ciampi-Guillardi M."/>
            <person name="Sukno S.A."/>
            <person name="Thon M.R."/>
            <person name="Massola Junior N.S."/>
            <person name="Baroncelli R."/>
        </authorList>
    </citation>
    <scope>NUCLEOTIDE SEQUENCE [LARGE SCALE GENOMIC DNA]</scope>
    <source>
        <strain evidence="1 2">CMES1059</strain>
    </source>
</reference>
<accession>A0ACC3ZKS0</accession>
<name>A0ACC3ZKS0_COLTU</name>
<gene>
    <name evidence="1" type="ORF">CTRU02_202595</name>
</gene>
<comment type="caution">
    <text evidence="1">The sequence shown here is derived from an EMBL/GenBank/DDBJ whole genome shotgun (WGS) entry which is preliminary data.</text>
</comment>
<sequence length="509" mass="56072">MVSLSESQNLASVFNHFQTCLDRSTHSRISSHLRTSNMTGPTTKQAFQSQSIGHWLPKDRKMISQWVSQKARQALQSPGKGLGKLPSLGPGLPSAGSGIPYLDSSLTEFAELVINSPHLFMLGNNMFTEASNHYPKDPAGNCAIKSFNEFISVLSLVVQSGPEFVDKTDPPTAMGLIGFPINAILDWPMGTESGYQFFRNPEVNLALGKVLSTWGEFLGSLASQACLDGWLSSDALEMIAAKGNNGKTDYTFQELFKCSPSEKHFGFKSWDEFFVRQFRDGVRPVEAPDNGVPDLKFPDPTLVITNACESAPLKIQTDVKESDKFWLKEQPYSLENMLNYDPLVPQFAGGTVYQAFLSALSYHRWHSPVSGKIERIEHVPGTYYSENWYEGVAGAENPDQADPAAPNYSQPYISSVATRMIMFIQADNPKIGLMSIVFIGMAEVSSCEAVVKPGDKVEKGQELGMFHFGGSSHCLVFRPEVNIKMVNPGPWDMDHETNFPVNSALAVVV</sequence>
<proteinExistence type="predicted"/>
<evidence type="ECO:0000313" key="1">
    <source>
        <dbReference type="EMBL" id="KAL0944708.1"/>
    </source>
</evidence>
<protein>
    <submittedName>
        <fullName evidence="1">Uncharacterized protein</fullName>
    </submittedName>
</protein>
<keyword evidence="2" id="KW-1185">Reference proteome</keyword>